<dbReference type="AlphaFoldDB" id="A0A3N4K6A3"/>
<gene>
    <name evidence="1" type="ORF">L873DRAFT_19522</name>
</gene>
<dbReference type="EMBL" id="ML120351">
    <property type="protein sequence ID" value="RPB06074.1"/>
    <property type="molecule type" value="Genomic_DNA"/>
</dbReference>
<evidence type="ECO:0000313" key="2">
    <source>
        <dbReference type="Proteomes" id="UP000276215"/>
    </source>
</evidence>
<reference evidence="1 2" key="1">
    <citation type="journal article" date="2018" name="Nat. Ecol. Evol.">
        <title>Pezizomycetes genomes reveal the molecular basis of ectomycorrhizal truffle lifestyle.</title>
        <authorList>
            <person name="Murat C."/>
            <person name="Payen T."/>
            <person name="Noel B."/>
            <person name="Kuo A."/>
            <person name="Morin E."/>
            <person name="Chen J."/>
            <person name="Kohler A."/>
            <person name="Krizsan K."/>
            <person name="Balestrini R."/>
            <person name="Da Silva C."/>
            <person name="Montanini B."/>
            <person name="Hainaut M."/>
            <person name="Levati E."/>
            <person name="Barry K.W."/>
            <person name="Belfiori B."/>
            <person name="Cichocki N."/>
            <person name="Clum A."/>
            <person name="Dockter R.B."/>
            <person name="Fauchery L."/>
            <person name="Guy J."/>
            <person name="Iotti M."/>
            <person name="Le Tacon F."/>
            <person name="Lindquist E.A."/>
            <person name="Lipzen A."/>
            <person name="Malagnac F."/>
            <person name="Mello A."/>
            <person name="Molinier V."/>
            <person name="Miyauchi S."/>
            <person name="Poulain J."/>
            <person name="Riccioni C."/>
            <person name="Rubini A."/>
            <person name="Sitrit Y."/>
            <person name="Splivallo R."/>
            <person name="Traeger S."/>
            <person name="Wang M."/>
            <person name="Zifcakova L."/>
            <person name="Wipf D."/>
            <person name="Zambonelli A."/>
            <person name="Paolocci F."/>
            <person name="Nowrousian M."/>
            <person name="Ottonello S."/>
            <person name="Baldrian P."/>
            <person name="Spatafora J.W."/>
            <person name="Henrissat B."/>
            <person name="Nagy L.G."/>
            <person name="Aury J.M."/>
            <person name="Wincker P."/>
            <person name="Grigoriev I.V."/>
            <person name="Bonfante P."/>
            <person name="Martin F.M."/>
        </authorList>
    </citation>
    <scope>NUCLEOTIDE SEQUENCE [LARGE SCALE GENOMIC DNA]</scope>
    <source>
        <strain evidence="1 2">120613-1</strain>
    </source>
</reference>
<organism evidence="1 2">
    <name type="scientific">Choiromyces venosus 120613-1</name>
    <dbReference type="NCBI Taxonomy" id="1336337"/>
    <lineage>
        <taxon>Eukaryota</taxon>
        <taxon>Fungi</taxon>
        <taxon>Dikarya</taxon>
        <taxon>Ascomycota</taxon>
        <taxon>Pezizomycotina</taxon>
        <taxon>Pezizomycetes</taxon>
        <taxon>Pezizales</taxon>
        <taxon>Tuberaceae</taxon>
        <taxon>Choiromyces</taxon>
    </lineage>
</organism>
<protein>
    <submittedName>
        <fullName evidence="1">Uncharacterized protein</fullName>
    </submittedName>
</protein>
<dbReference type="Proteomes" id="UP000276215">
    <property type="component" value="Unassembled WGS sequence"/>
</dbReference>
<sequence length="57" mass="6848">MQLNFQIPPRQFSHQKQWSWRNFEESFAPSCYYSSENLNSFEVIIEVKQSTSFPNTL</sequence>
<accession>A0A3N4K6A3</accession>
<proteinExistence type="predicted"/>
<name>A0A3N4K6A3_9PEZI</name>
<keyword evidence="2" id="KW-1185">Reference proteome</keyword>
<evidence type="ECO:0000313" key="1">
    <source>
        <dbReference type="EMBL" id="RPB06074.1"/>
    </source>
</evidence>